<dbReference type="InterPro" id="IPR032675">
    <property type="entry name" value="LRR_dom_sf"/>
</dbReference>
<evidence type="ECO:0000256" key="4">
    <source>
        <dbReference type="SAM" id="MobiDB-lite"/>
    </source>
</evidence>
<dbReference type="SUPFAM" id="SSF52047">
    <property type="entry name" value="RNI-like"/>
    <property type="match status" value="1"/>
</dbReference>
<keyword evidence="6" id="KW-1185">Reference proteome</keyword>
<name>A0A9W6BN29_9CHLO</name>
<organism evidence="5 6">
    <name type="scientific">Pleodorina starrii</name>
    <dbReference type="NCBI Taxonomy" id="330485"/>
    <lineage>
        <taxon>Eukaryota</taxon>
        <taxon>Viridiplantae</taxon>
        <taxon>Chlorophyta</taxon>
        <taxon>core chlorophytes</taxon>
        <taxon>Chlorophyceae</taxon>
        <taxon>CS clade</taxon>
        <taxon>Chlamydomonadales</taxon>
        <taxon>Volvocaceae</taxon>
        <taxon>Pleodorina</taxon>
    </lineage>
</organism>
<keyword evidence="2" id="KW-0433">Leucine-rich repeat</keyword>
<dbReference type="SMART" id="SM00369">
    <property type="entry name" value="LRR_TYP"/>
    <property type="match status" value="3"/>
</dbReference>
<dbReference type="Gene3D" id="3.80.10.10">
    <property type="entry name" value="Ribonuclease Inhibitor"/>
    <property type="match status" value="1"/>
</dbReference>
<feature type="compositionally biased region" description="Gly residues" evidence="4">
    <location>
        <begin position="612"/>
        <end position="629"/>
    </location>
</feature>
<comment type="caution">
    <text evidence="5">The sequence shown here is derived from an EMBL/GenBank/DDBJ whole genome shotgun (WGS) entry which is preliminary data.</text>
</comment>
<dbReference type="EMBL" id="BRXU01000012">
    <property type="protein sequence ID" value="GLC55129.1"/>
    <property type="molecule type" value="Genomic_DNA"/>
</dbReference>
<accession>A0A9W6BN29</accession>
<dbReference type="PANTHER" id="PTHR48051:SF46">
    <property type="entry name" value="LEUCINE RICH REPEAT-CONTAINING DOMAIN PROTEIN"/>
    <property type="match status" value="1"/>
</dbReference>
<feature type="region of interest" description="Disordered" evidence="4">
    <location>
        <begin position="701"/>
        <end position="720"/>
    </location>
</feature>
<sequence length="785" mass="77515">MDATGVSEALSSGELHLSGRQLPEVPQLVFSCSGLMLLDLSANSLSGLPNALSELKSLTHLDVSFNQLRELPACLGSLTALTSLRASFNQIERLHPQALVGLGGCLQELHLGDNALTAAGLPPQLGCLTRLSHLDLRYNHGLNALPSELGYLVAGPAPGPVQGQVAAAVVAGGTIEQRNVAGGGGCLRYLDLEGCPLGEGCSDSRPGTAGAAAPNPAPAAAQQQQQQRQALYRRLQAAAAAAKQTAESWGSGGAAAEAEAQRVLAEALRQLQRLGSSSPDASRGSAGTLTPPAVAGLTAGAGGGAGVGAHANGRADVLVLTSGAAAGGGAAHGRGTEGKGRREAATTAGPELGPPEPSSSDGGAGDGGQGGRADTGTRQRHRSQPRLPPGLSLASDDTDVDATGGFHSPLTDLRNSHADLELSCMKGDEEYGGAGPQGINIVGPGAAAAPPLPPSPGGGGEGGRRGAVAAALAVAFEELSDMPPAAAAAMYRSLDVVATGVQEMQEGRPLSRSGSSQYNAGGGAVGRPVSTASRLHSHHQQRPGSSSMRYGSSYGLDPPSAWTTATAAASRPGSAAGHGLGPGGYVESQQRQQQQQPLTGALALLATSGMGPAAGLGQGPGRGGGGGGRWQPSDASSAAGNGSGLGALGPITFPLASGVRCMLRGAAAAKSGRPPSAAPTSEQASAEVVIGVAAASTAAATRGPERTMASVGPADGREGGLGGLGEARADGVGGDGDDAALAAHLDQLAVVRRLLGGRNPELVRALDDTVFENGNGTADWAETGE</sequence>
<dbReference type="OrthoDB" id="545484at2759"/>
<feature type="compositionally biased region" description="Low complexity" evidence="4">
    <location>
        <begin position="205"/>
        <end position="227"/>
    </location>
</feature>
<feature type="region of interest" description="Disordered" evidence="4">
    <location>
        <begin position="611"/>
        <end position="641"/>
    </location>
</feature>
<dbReference type="AlphaFoldDB" id="A0A9W6BN29"/>
<dbReference type="Proteomes" id="UP001165080">
    <property type="component" value="Unassembled WGS sequence"/>
</dbReference>
<evidence type="ECO:0000313" key="6">
    <source>
        <dbReference type="Proteomes" id="UP001165080"/>
    </source>
</evidence>
<dbReference type="GO" id="GO:0005930">
    <property type="term" value="C:axoneme"/>
    <property type="evidence" value="ECO:0007669"/>
    <property type="project" value="UniProtKB-SubCell"/>
</dbReference>
<dbReference type="InterPro" id="IPR050216">
    <property type="entry name" value="LRR_domain-containing"/>
</dbReference>
<dbReference type="PANTHER" id="PTHR48051">
    <property type="match status" value="1"/>
</dbReference>
<feature type="compositionally biased region" description="Low complexity" evidence="4">
    <location>
        <begin position="544"/>
        <end position="575"/>
    </location>
</feature>
<evidence type="ECO:0000313" key="5">
    <source>
        <dbReference type="EMBL" id="GLC55129.1"/>
    </source>
</evidence>
<dbReference type="InterPro" id="IPR003591">
    <property type="entry name" value="Leu-rich_rpt_typical-subtyp"/>
</dbReference>
<evidence type="ECO:0000256" key="2">
    <source>
        <dbReference type="ARBA" id="ARBA00022614"/>
    </source>
</evidence>
<feature type="region of interest" description="Disordered" evidence="4">
    <location>
        <begin position="429"/>
        <end position="464"/>
    </location>
</feature>
<feature type="region of interest" description="Disordered" evidence="4">
    <location>
        <begin position="505"/>
        <end position="597"/>
    </location>
</feature>
<feature type="compositionally biased region" description="Basic and acidic residues" evidence="4">
    <location>
        <begin position="334"/>
        <end position="344"/>
    </location>
</feature>
<protein>
    <submittedName>
        <fullName evidence="5">Uncharacterized protein</fullName>
    </submittedName>
</protein>
<feature type="region of interest" description="Disordered" evidence="4">
    <location>
        <begin position="204"/>
        <end position="227"/>
    </location>
</feature>
<dbReference type="InterPro" id="IPR001611">
    <property type="entry name" value="Leu-rich_rpt"/>
</dbReference>
<dbReference type="Pfam" id="PF13855">
    <property type="entry name" value="LRR_8"/>
    <property type="match status" value="1"/>
</dbReference>
<evidence type="ECO:0000256" key="3">
    <source>
        <dbReference type="ARBA" id="ARBA00022737"/>
    </source>
</evidence>
<gene>
    <name evidence="5" type="primary">PLEST001298</name>
    <name evidence="5" type="ORF">PLESTB_000947100</name>
</gene>
<feature type="region of interest" description="Disordered" evidence="4">
    <location>
        <begin position="325"/>
        <end position="413"/>
    </location>
</feature>
<feature type="compositionally biased region" description="Gly residues" evidence="4">
    <location>
        <begin position="362"/>
        <end position="373"/>
    </location>
</feature>
<evidence type="ECO:0000256" key="1">
    <source>
        <dbReference type="ARBA" id="ARBA00004430"/>
    </source>
</evidence>
<dbReference type="PROSITE" id="PS51450">
    <property type="entry name" value="LRR"/>
    <property type="match status" value="1"/>
</dbReference>
<keyword evidence="3" id="KW-0677">Repeat</keyword>
<proteinExistence type="predicted"/>
<reference evidence="5 6" key="1">
    <citation type="journal article" date="2023" name="Commun. Biol.">
        <title>Reorganization of the ancestral sex-determining regions during the evolution of trioecy in Pleodorina starrii.</title>
        <authorList>
            <person name="Takahashi K."/>
            <person name="Suzuki S."/>
            <person name="Kawai-Toyooka H."/>
            <person name="Yamamoto K."/>
            <person name="Hamaji T."/>
            <person name="Ootsuki R."/>
            <person name="Yamaguchi H."/>
            <person name="Kawachi M."/>
            <person name="Higashiyama T."/>
            <person name="Nozaki H."/>
        </authorList>
    </citation>
    <scope>NUCLEOTIDE SEQUENCE [LARGE SCALE GENOMIC DNA]</scope>
    <source>
        <strain evidence="5 6">NIES-4479</strain>
    </source>
</reference>
<comment type="subcellular location">
    <subcellularLocation>
        <location evidence="1">Cytoplasm</location>
        <location evidence="1">Cytoskeleton</location>
        <location evidence="1">Cilium axoneme</location>
    </subcellularLocation>
</comment>